<name>A0A926JQJ2_9FLAO</name>
<evidence type="ECO:0000256" key="1">
    <source>
        <dbReference type="SAM" id="MobiDB-lite"/>
    </source>
</evidence>
<gene>
    <name evidence="2" type="ORF">IBL28_05770</name>
</gene>
<evidence type="ECO:0008006" key="4">
    <source>
        <dbReference type="Google" id="ProtNLM"/>
    </source>
</evidence>
<reference evidence="2 3" key="1">
    <citation type="submission" date="2020-09" db="EMBL/GenBank/DDBJ databases">
        <title>Sinomicrobium weinanense sp. nov., a halophilic bacteria isolated from saline-alkali soil.</title>
        <authorList>
            <person name="Wu P."/>
            <person name="Ren H."/>
            <person name="Mei Y."/>
            <person name="Liang Y."/>
            <person name="Chen Z."/>
        </authorList>
    </citation>
    <scope>NUCLEOTIDE SEQUENCE [LARGE SCALE GENOMIC DNA]</scope>
    <source>
        <strain evidence="2 3">FJxs</strain>
    </source>
</reference>
<keyword evidence="3" id="KW-1185">Reference proteome</keyword>
<protein>
    <recommendedName>
        <fullName evidence="4">Lipoprotein</fullName>
    </recommendedName>
</protein>
<proteinExistence type="predicted"/>
<dbReference type="EMBL" id="JACVDC010000010">
    <property type="protein sequence ID" value="MBC9795462.1"/>
    <property type="molecule type" value="Genomic_DNA"/>
</dbReference>
<sequence length="154" mass="17104">MKKLLIPTLAAMSFLLACKNNTKEKEQNEESVQTESQAPAPPATTNLCFLTTGKDIERGDRVIRDSTILTLQLKGEKVSGIFNWFPAEKDGRSGTIDGILKDDMISGKYTFTQEGMTETQDIRIEITEQEARITTNPGKQGEFLLTAEKTVCKD</sequence>
<accession>A0A926JQJ2</accession>
<dbReference type="RefSeq" id="WP_187964616.1">
    <property type="nucleotide sequence ID" value="NZ_JACVDC010000010.1"/>
</dbReference>
<dbReference type="Proteomes" id="UP000653730">
    <property type="component" value="Unassembled WGS sequence"/>
</dbReference>
<comment type="caution">
    <text evidence="2">The sequence shown here is derived from an EMBL/GenBank/DDBJ whole genome shotgun (WGS) entry which is preliminary data.</text>
</comment>
<evidence type="ECO:0000313" key="2">
    <source>
        <dbReference type="EMBL" id="MBC9795462.1"/>
    </source>
</evidence>
<evidence type="ECO:0000313" key="3">
    <source>
        <dbReference type="Proteomes" id="UP000653730"/>
    </source>
</evidence>
<feature type="region of interest" description="Disordered" evidence="1">
    <location>
        <begin position="25"/>
        <end position="44"/>
    </location>
</feature>
<dbReference type="AlphaFoldDB" id="A0A926JQJ2"/>
<feature type="compositionally biased region" description="Polar residues" evidence="1">
    <location>
        <begin position="31"/>
        <end position="44"/>
    </location>
</feature>
<organism evidence="2 3">
    <name type="scientific">Sinomicrobium weinanense</name>
    <dbReference type="NCBI Taxonomy" id="2842200"/>
    <lineage>
        <taxon>Bacteria</taxon>
        <taxon>Pseudomonadati</taxon>
        <taxon>Bacteroidota</taxon>
        <taxon>Flavobacteriia</taxon>
        <taxon>Flavobacteriales</taxon>
        <taxon>Flavobacteriaceae</taxon>
        <taxon>Sinomicrobium</taxon>
    </lineage>
</organism>
<dbReference type="PROSITE" id="PS51257">
    <property type="entry name" value="PROKAR_LIPOPROTEIN"/>
    <property type="match status" value="1"/>
</dbReference>